<accession>A0ABN2D8J8</accession>
<evidence type="ECO:0000313" key="4">
    <source>
        <dbReference type="Proteomes" id="UP001500393"/>
    </source>
</evidence>
<dbReference type="SUPFAM" id="SSF56349">
    <property type="entry name" value="DNA breaking-rejoining enzymes"/>
    <property type="match status" value="1"/>
</dbReference>
<name>A0ABN2D8J8_9ACTN</name>
<keyword evidence="1" id="KW-0233">DNA recombination</keyword>
<organism evidence="3 4">
    <name type="scientific">Kribbella sancticallisti</name>
    <dbReference type="NCBI Taxonomy" id="460087"/>
    <lineage>
        <taxon>Bacteria</taxon>
        <taxon>Bacillati</taxon>
        <taxon>Actinomycetota</taxon>
        <taxon>Actinomycetes</taxon>
        <taxon>Propionibacteriales</taxon>
        <taxon>Kribbellaceae</taxon>
        <taxon>Kribbella</taxon>
    </lineage>
</organism>
<feature type="domain" description="Tyr recombinase" evidence="2">
    <location>
        <begin position="1"/>
        <end position="54"/>
    </location>
</feature>
<reference evidence="3 4" key="1">
    <citation type="journal article" date="2019" name="Int. J. Syst. Evol. Microbiol.">
        <title>The Global Catalogue of Microorganisms (GCM) 10K type strain sequencing project: providing services to taxonomists for standard genome sequencing and annotation.</title>
        <authorList>
            <consortium name="The Broad Institute Genomics Platform"/>
            <consortium name="The Broad Institute Genome Sequencing Center for Infectious Disease"/>
            <person name="Wu L."/>
            <person name="Ma J."/>
        </authorList>
    </citation>
    <scope>NUCLEOTIDE SEQUENCE [LARGE SCALE GENOMIC DNA]</scope>
    <source>
        <strain evidence="3 4">JCM 14969</strain>
    </source>
</reference>
<dbReference type="InterPro" id="IPR002104">
    <property type="entry name" value="Integrase_catalytic"/>
</dbReference>
<evidence type="ECO:0000259" key="2">
    <source>
        <dbReference type="PROSITE" id="PS51898"/>
    </source>
</evidence>
<comment type="caution">
    <text evidence="3">The sequence shown here is derived from an EMBL/GenBank/DDBJ whole genome shotgun (WGS) entry which is preliminary data.</text>
</comment>
<dbReference type="Gene3D" id="1.10.443.10">
    <property type="entry name" value="Intergrase catalytic core"/>
    <property type="match status" value="1"/>
</dbReference>
<gene>
    <name evidence="3" type="ORF">GCM10009789_26040</name>
</gene>
<proteinExistence type="predicted"/>
<evidence type="ECO:0000256" key="1">
    <source>
        <dbReference type="ARBA" id="ARBA00023172"/>
    </source>
</evidence>
<dbReference type="InterPro" id="IPR011010">
    <property type="entry name" value="DNA_brk_join_enz"/>
</dbReference>
<keyword evidence="4" id="KW-1185">Reference proteome</keyword>
<dbReference type="PROSITE" id="PS51898">
    <property type="entry name" value="TYR_RECOMBINASE"/>
    <property type="match status" value="1"/>
</dbReference>
<sequence length="97" mass="10531">MHALRHYYASITLADGVNIKELAEHLGHGHPGFTLRLYTHMLPSSPERARKAVDSRLSRLFSLKSHGAVTEQAAVRSPTTSWKPGGGLYLGDPGIGL</sequence>
<dbReference type="EMBL" id="BAAAOS010000018">
    <property type="protein sequence ID" value="GAA1571258.1"/>
    <property type="molecule type" value="Genomic_DNA"/>
</dbReference>
<dbReference type="InterPro" id="IPR013762">
    <property type="entry name" value="Integrase-like_cat_sf"/>
</dbReference>
<protein>
    <recommendedName>
        <fullName evidence="2">Tyr recombinase domain-containing protein</fullName>
    </recommendedName>
</protein>
<evidence type="ECO:0000313" key="3">
    <source>
        <dbReference type="EMBL" id="GAA1571258.1"/>
    </source>
</evidence>
<dbReference type="Proteomes" id="UP001500393">
    <property type="component" value="Unassembled WGS sequence"/>
</dbReference>